<keyword evidence="4" id="KW-1185">Reference proteome</keyword>
<dbReference type="HOGENOM" id="CLU_2323810_0_0_1"/>
<dbReference type="EnsemblPlants" id="LPERR02G22820.1">
    <property type="protein sequence ID" value="LPERR02G22820.1"/>
    <property type="gene ID" value="LPERR02G22820"/>
</dbReference>
<reference evidence="3 4" key="1">
    <citation type="submission" date="2012-08" db="EMBL/GenBank/DDBJ databases">
        <title>Oryza genome evolution.</title>
        <authorList>
            <person name="Wing R.A."/>
        </authorList>
    </citation>
    <scope>NUCLEOTIDE SEQUENCE</scope>
</reference>
<reference evidence="3" key="3">
    <citation type="submission" date="2015-04" db="UniProtKB">
        <authorList>
            <consortium name="EnsemblPlants"/>
        </authorList>
    </citation>
    <scope>IDENTIFICATION</scope>
</reference>
<name>A0A0D9VJJ4_9ORYZ</name>
<sequence length="99" mass="10379">MTLLLRLLVVASSSSPAIDAQVSTTVHGSRQSLKAEHDAREADSILPPPAHPSLPLEAPVGVSMPTTQIIAVRSCGWAPRNLVCHQSNTMSAAAVATRM</sequence>
<evidence type="ECO:0000256" key="1">
    <source>
        <dbReference type="SAM" id="MobiDB-lite"/>
    </source>
</evidence>
<feature type="region of interest" description="Disordered" evidence="1">
    <location>
        <begin position="20"/>
        <end position="58"/>
    </location>
</feature>
<feature type="compositionally biased region" description="Basic and acidic residues" evidence="1">
    <location>
        <begin position="33"/>
        <end position="43"/>
    </location>
</feature>
<organism evidence="3 4">
    <name type="scientific">Leersia perrieri</name>
    <dbReference type="NCBI Taxonomy" id="77586"/>
    <lineage>
        <taxon>Eukaryota</taxon>
        <taxon>Viridiplantae</taxon>
        <taxon>Streptophyta</taxon>
        <taxon>Embryophyta</taxon>
        <taxon>Tracheophyta</taxon>
        <taxon>Spermatophyta</taxon>
        <taxon>Magnoliopsida</taxon>
        <taxon>Liliopsida</taxon>
        <taxon>Poales</taxon>
        <taxon>Poaceae</taxon>
        <taxon>BOP clade</taxon>
        <taxon>Oryzoideae</taxon>
        <taxon>Oryzeae</taxon>
        <taxon>Oryzinae</taxon>
        <taxon>Leersia</taxon>
    </lineage>
</organism>
<evidence type="ECO:0000313" key="4">
    <source>
        <dbReference type="Proteomes" id="UP000032180"/>
    </source>
</evidence>
<proteinExistence type="predicted"/>
<dbReference type="Proteomes" id="UP000032180">
    <property type="component" value="Chromosome 2"/>
</dbReference>
<evidence type="ECO:0000313" key="3">
    <source>
        <dbReference type="EnsemblPlants" id="LPERR02G22820.1"/>
    </source>
</evidence>
<dbReference type="AlphaFoldDB" id="A0A0D9VJJ4"/>
<evidence type="ECO:0008006" key="5">
    <source>
        <dbReference type="Google" id="ProtNLM"/>
    </source>
</evidence>
<dbReference type="Gramene" id="LPERR02G22820.1">
    <property type="protein sequence ID" value="LPERR02G22820.1"/>
    <property type="gene ID" value="LPERR02G22820"/>
</dbReference>
<accession>A0A0D9VJJ4</accession>
<evidence type="ECO:0000256" key="2">
    <source>
        <dbReference type="SAM" id="SignalP"/>
    </source>
</evidence>
<keyword evidence="2" id="KW-0732">Signal</keyword>
<reference evidence="4" key="2">
    <citation type="submission" date="2013-12" db="EMBL/GenBank/DDBJ databases">
        <authorList>
            <person name="Yu Y."/>
            <person name="Lee S."/>
            <person name="de Baynast K."/>
            <person name="Wissotski M."/>
            <person name="Liu L."/>
            <person name="Talag J."/>
            <person name="Goicoechea J."/>
            <person name="Angelova A."/>
            <person name="Jetty R."/>
            <person name="Kudrna D."/>
            <person name="Golser W."/>
            <person name="Rivera L."/>
            <person name="Zhang J."/>
            <person name="Wing R."/>
        </authorList>
    </citation>
    <scope>NUCLEOTIDE SEQUENCE</scope>
</reference>
<protein>
    <recommendedName>
        <fullName evidence="5">Secreted protein</fullName>
    </recommendedName>
</protein>
<feature type="signal peptide" evidence="2">
    <location>
        <begin position="1"/>
        <end position="20"/>
    </location>
</feature>
<feature type="compositionally biased region" description="Polar residues" evidence="1">
    <location>
        <begin position="21"/>
        <end position="32"/>
    </location>
</feature>
<feature type="chain" id="PRO_5002347741" description="Secreted protein" evidence="2">
    <location>
        <begin position="21"/>
        <end position="99"/>
    </location>
</feature>